<comment type="caution">
    <text evidence="9">The sequence shown here is derived from an EMBL/GenBank/DDBJ whole genome shotgun (WGS) entry which is preliminary data.</text>
</comment>
<proteinExistence type="predicted"/>
<feature type="binding site" evidence="6">
    <location>
        <begin position="232"/>
        <end position="233"/>
    </location>
    <ligand>
        <name>S-adenosyl-L-methionine</name>
        <dbReference type="ChEBI" id="CHEBI:59789"/>
    </ligand>
</feature>
<dbReference type="Pfam" id="PF01739">
    <property type="entry name" value="CheR"/>
    <property type="match status" value="1"/>
</dbReference>
<dbReference type="SMART" id="SM00138">
    <property type="entry name" value="MeTrc"/>
    <property type="match status" value="1"/>
</dbReference>
<feature type="compositionally biased region" description="Basic and acidic residues" evidence="7">
    <location>
        <begin position="8"/>
        <end position="31"/>
    </location>
</feature>
<dbReference type="InterPro" id="IPR050903">
    <property type="entry name" value="Bact_Chemotaxis_MeTrfase"/>
</dbReference>
<dbReference type="InterPro" id="IPR026024">
    <property type="entry name" value="Chemotaxis_MeTrfase_CheR"/>
</dbReference>
<keyword evidence="3 5" id="KW-0808">Transferase</keyword>
<protein>
    <recommendedName>
        <fullName evidence="5">Chemotaxis protein methyltransferase</fullName>
        <ecNumber evidence="5">2.1.1.80</ecNumber>
    </recommendedName>
</protein>
<dbReference type="SUPFAM" id="SSF47757">
    <property type="entry name" value="Chemotaxis receptor methyltransferase CheR, N-terminal domain"/>
    <property type="match status" value="1"/>
</dbReference>
<dbReference type="InterPro" id="IPR022641">
    <property type="entry name" value="CheR_N"/>
</dbReference>
<keyword evidence="2 5" id="KW-0489">Methyltransferase</keyword>
<dbReference type="SUPFAM" id="SSF53335">
    <property type="entry name" value="S-adenosyl-L-methionine-dependent methyltransferases"/>
    <property type="match status" value="1"/>
</dbReference>
<accession>A0A2N7VZD4</accession>
<dbReference type="InterPro" id="IPR029063">
    <property type="entry name" value="SAM-dependent_MTases_sf"/>
</dbReference>
<dbReference type="GO" id="GO:0032259">
    <property type="term" value="P:methylation"/>
    <property type="evidence" value="ECO:0007669"/>
    <property type="project" value="UniProtKB-KW"/>
</dbReference>
<evidence type="ECO:0000256" key="7">
    <source>
        <dbReference type="SAM" id="MobiDB-lite"/>
    </source>
</evidence>
<dbReference type="CDD" id="cd02440">
    <property type="entry name" value="AdoMet_MTases"/>
    <property type="match status" value="1"/>
</dbReference>
<dbReference type="PANTHER" id="PTHR24422:SF19">
    <property type="entry name" value="CHEMOTAXIS PROTEIN METHYLTRANSFERASE"/>
    <property type="match status" value="1"/>
</dbReference>
<feature type="binding site" evidence="6">
    <location>
        <position position="111"/>
    </location>
    <ligand>
        <name>S-adenosyl-L-methionine</name>
        <dbReference type="ChEBI" id="CHEBI:59789"/>
    </ligand>
</feature>
<evidence type="ECO:0000256" key="5">
    <source>
        <dbReference type="PIRNR" id="PIRNR000410"/>
    </source>
</evidence>
<dbReference type="PIRSF" id="PIRSF000410">
    <property type="entry name" value="CheR"/>
    <property type="match status" value="1"/>
</dbReference>
<dbReference type="InterPro" id="IPR000780">
    <property type="entry name" value="CheR_MeTrfase"/>
</dbReference>
<feature type="binding site" evidence="6">
    <location>
        <begin position="250"/>
        <end position="251"/>
    </location>
    <ligand>
        <name>S-adenosyl-L-methionine</name>
        <dbReference type="ChEBI" id="CHEBI:59789"/>
    </ligand>
</feature>
<dbReference type="Proteomes" id="UP000235616">
    <property type="component" value="Unassembled WGS sequence"/>
</dbReference>
<gene>
    <name evidence="9" type="ORF">C0Z18_04040</name>
</gene>
<dbReference type="AlphaFoldDB" id="A0A2N7VZD4"/>
<evidence type="ECO:0000256" key="4">
    <source>
        <dbReference type="ARBA" id="ARBA00022691"/>
    </source>
</evidence>
<evidence type="ECO:0000313" key="10">
    <source>
        <dbReference type="Proteomes" id="UP000235616"/>
    </source>
</evidence>
<comment type="function">
    <text evidence="5">Methylation of the membrane-bound methyl-accepting chemotaxis proteins (MCP) to form gamma-glutamyl methyl ester residues in MCP.</text>
</comment>
<dbReference type="PRINTS" id="PR00996">
    <property type="entry name" value="CHERMTFRASE"/>
</dbReference>
<evidence type="ECO:0000313" key="9">
    <source>
        <dbReference type="EMBL" id="PMS22508.1"/>
    </source>
</evidence>
<dbReference type="Gene3D" id="3.40.50.150">
    <property type="entry name" value="Vaccinia Virus protein VP39"/>
    <property type="match status" value="1"/>
</dbReference>
<feature type="binding site" evidence="6">
    <location>
        <position position="117"/>
    </location>
    <ligand>
        <name>S-adenosyl-L-methionine</name>
        <dbReference type="ChEBI" id="CHEBI:59789"/>
    </ligand>
</feature>
<evidence type="ECO:0000256" key="1">
    <source>
        <dbReference type="ARBA" id="ARBA00001541"/>
    </source>
</evidence>
<dbReference type="EMBL" id="PNYA01000003">
    <property type="protein sequence ID" value="PMS22508.1"/>
    <property type="molecule type" value="Genomic_DNA"/>
</dbReference>
<feature type="region of interest" description="Disordered" evidence="7">
    <location>
        <begin position="1"/>
        <end position="31"/>
    </location>
</feature>
<evidence type="ECO:0000259" key="8">
    <source>
        <dbReference type="PROSITE" id="PS50123"/>
    </source>
</evidence>
<dbReference type="InterPro" id="IPR022642">
    <property type="entry name" value="CheR_C"/>
</dbReference>
<dbReference type="OrthoDB" id="9816309at2"/>
<organism evidence="9 10">
    <name type="scientific">Trinickia dabaoshanensis</name>
    <dbReference type="NCBI Taxonomy" id="564714"/>
    <lineage>
        <taxon>Bacteria</taxon>
        <taxon>Pseudomonadati</taxon>
        <taxon>Pseudomonadota</taxon>
        <taxon>Betaproteobacteria</taxon>
        <taxon>Burkholderiales</taxon>
        <taxon>Burkholderiaceae</taxon>
        <taxon>Trinickia</taxon>
    </lineage>
</organism>
<keyword evidence="4 5" id="KW-0949">S-adenosyl-L-methionine</keyword>
<keyword evidence="10" id="KW-1185">Reference proteome</keyword>
<evidence type="ECO:0000256" key="2">
    <source>
        <dbReference type="ARBA" id="ARBA00022603"/>
    </source>
</evidence>
<feature type="domain" description="CheR-type methyltransferase" evidence="8">
    <location>
        <begin position="34"/>
        <end position="306"/>
    </location>
</feature>
<sequence>MTTARAFSRAERTEPSGLGDRADERPGLADRSGFADRDFEFTSADFARIRELIHRRAGISLSEHKRDMAYSRLARRLRARGLDNFRRYLDLLEAENSPEEWEAFTNALTTNLTAFFRESHHFPILAEFVKRRQQPVSIWCSAASTGEEPYTIAMTLVEALGESQARQATILATDLDTQVLAKGEAGVYAFDQVKQLSQERLKRFFLKGTGPHAGLVKVRPELRSMIRFAQLNLTDADYGLRQPFDAIFCRNVMIYFDKPTQSQVLSRFEPLVKPGGLLFAGHSENFTYVTQAFRLRGQTVYELARDSQAGGRASRSQTHQEVTV</sequence>
<dbReference type="InterPro" id="IPR036804">
    <property type="entry name" value="CheR_N_sf"/>
</dbReference>
<reference evidence="9 10" key="1">
    <citation type="submission" date="2018-01" db="EMBL/GenBank/DDBJ databases">
        <title>Whole genome analyses suggest that Burkholderia sensu lato contains two further novel genera in the rhizoxinica-symbiotica group Mycetohabitans gen. nov., and Trinickia gen. nov.: implications for the evolution of diazotrophy and nodulation in the Burkholderiaceae.</title>
        <authorList>
            <person name="Estrada-de los Santos P."/>
            <person name="Palmer M."/>
            <person name="Chavez-Ramirez B."/>
            <person name="Beukes C."/>
            <person name="Steenkamp E.T."/>
            <person name="Hirsch A.M."/>
            <person name="Manyaka P."/>
            <person name="Maluk M."/>
            <person name="Lafos M."/>
            <person name="Crook M."/>
            <person name="Gross E."/>
            <person name="Simon M.F."/>
            <person name="Bueno dos Reis Junior F."/>
            <person name="Poole P.S."/>
            <person name="Venter S.N."/>
            <person name="James E.K."/>
        </authorList>
    </citation>
    <scope>NUCLEOTIDE SEQUENCE [LARGE SCALE GENOMIC DNA]</scope>
    <source>
        <strain evidence="9 10">GIMN1.004</strain>
    </source>
</reference>
<evidence type="ECO:0000256" key="3">
    <source>
        <dbReference type="ARBA" id="ARBA00022679"/>
    </source>
</evidence>
<feature type="binding site" evidence="6">
    <location>
        <position position="174"/>
    </location>
    <ligand>
        <name>S-adenosyl-L-methionine</name>
        <dbReference type="ChEBI" id="CHEBI:59789"/>
    </ligand>
</feature>
<evidence type="ECO:0000256" key="6">
    <source>
        <dbReference type="PIRSR" id="PIRSR000410-1"/>
    </source>
</evidence>
<dbReference type="PANTHER" id="PTHR24422">
    <property type="entry name" value="CHEMOTAXIS PROTEIN METHYLTRANSFERASE"/>
    <property type="match status" value="1"/>
</dbReference>
<dbReference type="RefSeq" id="WP_102644098.1">
    <property type="nucleotide sequence ID" value="NZ_PNYA01000003.1"/>
</dbReference>
<dbReference type="EC" id="2.1.1.80" evidence="5"/>
<name>A0A2N7VZD4_9BURK</name>
<dbReference type="Pfam" id="PF03705">
    <property type="entry name" value="CheR_N"/>
    <property type="match status" value="1"/>
</dbReference>
<dbReference type="GO" id="GO:0008983">
    <property type="term" value="F:protein-glutamate O-methyltransferase activity"/>
    <property type="evidence" value="ECO:0007669"/>
    <property type="project" value="UniProtKB-EC"/>
</dbReference>
<dbReference type="Gene3D" id="1.10.155.10">
    <property type="entry name" value="Chemotaxis receptor methyltransferase CheR, N-terminal domain"/>
    <property type="match status" value="1"/>
</dbReference>
<comment type="catalytic activity">
    <reaction evidence="1 5">
        <text>L-glutamyl-[protein] + S-adenosyl-L-methionine = [protein]-L-glutamate 5-O-methyl ester + S-adenosyl-L-homocysteine</text>
        <dbReference type="Rhea" id="RHEA:24452"/>
        <dbReference type="Rhea" id="RHEA-COMP:10208"/>
        <dbReference type="Rhea" id="RHEA-COMP:10311"/>
        <dbReference type="ChEBI" id="CHEBI:29973"/>
        <dbReference type="ChEBI" id="CHEBI:57856"/>
        <dbReference type="ChEBI" id="CHEBI:59789"/>
        <dbReference type="ChEBI" id="CHEBI:82795"/>
        <dbReference type="EC" id="2.1.1.80"/>
    </reaction>
</comment>
<dbReference type="PROSITE" id="PS50123">
    <property type="entry name" value="CHER"/>
    <property type="match status" value="1"/>
</dbReference>
<feature type="binding site" evidence="6">
    <location>
        <position position="113"/>
    </location>
    <ligand>
        <name>S-adenosyl-L-methionine</name>
        <dbReference type="ChEBI" id="CHEBI:59789"/>
    </ligand>
</feature>
<feature type="binding site" evidence="6">
    <location>
        <position position="148"/>
    </location>
    <ligand>
        <name>S-adenosyl-L-methionine</name>
        <dbReference type="ChEBI" id="CHEBI:59789"/>
    </ligand>
</feature>